<protein>
    <recommendedName>
        <fullName evidence="4">ABC transporter permease</fullName>
    </recommendedName>
</protein>
<reference evidence="3" key="1">
    <citation type="journal article" date="2019" name="Int. J. Syst. Evol. Microbiol.">
        <title>The Global Catalogue of Microorganisms (GCM) 10K type strain sequencing project: providing services to taxonomists for standard genome sequencing and annotation.</title>
        <authorList>
            <consortium name="The Broad Institute Genomics Platform"/>
            <consortium name="The Broad Institute Genome Sequencing Center for Infectious Disease"/>
            <person name="Wu L."/>
            <person name="Ma J."/>
        </authorList>
    </citation>
    <scope>NUCLEOTIDE SEQUENCE [LARGE SCALE GENOMIC DNA]</scope>
    <source>
        <strain evidence="3">CGMCC 1.6784</strain>
    </source>
</reference>
<dbReference type="PANTHER" id="PTHR43471:SF14">
    <property type="entry name" value="ABC-2 TYPE TRANSPORT SYSTEM PERMEASE PROTEIN"/>
    <property type="match status" value="1"/>
</dbReference>
<dbReference type="PANTHER" id="PTHR43471">
    <property type="entry name" value="ABC TRANSPORTER PERMEASE"/>
    <property type="match status" value="1"/>
</dbReference>
<keyword evidence="1" id="KW-0812">Transmembrane</keyword>
<accession>A0ABQ2JYX1</accession>
<sequence length="480" mass="53900">MIRQIMKNEWTLLSREKILYLALPIYLVMLIYGIMNGTEWKTFLYDNSIEAREMADKVFQSKRDTLDKILAGKLKYSYAEDPRLPAQLARYKGYEMATKPPAPTAAISIGQSDVVPSYVKVQWKPMFKQANTDEIENPRNLAVGTFDLSFVLIYLYPLLIIALSYNVLSSEREQGTQVLLLSQPVSVRQFVLGKILLRGSLIIGTAVVVSLFGLIVANPDILSAGYAWRIAMMAVILALYGTFWFGLAVLVNALGKKSSTNALIMMAAWIGLVLVLPAALNLAAKTLYPLPSRIAMVQALRKGDEQATKESKFSRAYRADLLRAGEEAALKASNTDFYLKVLPLEQQAEKIAQPIFDEFENQRQAQQTLAERLKYLSPAAVTQIAFNELADSSAGSFNNFNQQVEAYHDVWRQYFLKPVQENRVLTKDELWNIPRFQYQPESGSTIFGRIFGDVLALLIFAGAMLVIGFRLLRNYSGAAR</sequence>
<evidence type="ECO:0000313" key="3">
    <source>
        <dbReference type="Proteomes" id="UP000605099"/>
    </source>
</evidence>
<feature type="transmembrane region" description="Helical" evidence="1">
    <location>
        <begin position="148"/>
        <end position="168"/>
    </location>
</feature>
<keyword evidence="1" id="KW-0472">Membrane</keyword>
<organism evidence="2 3">
    <name type="scientific">Novosphingobium indicum</name>
    <dbReference type="NCBI Taxonomy" id="462949"/>
    <lineage>
        <taxon>Bacteria</taxon>
        <taxon>Pseudomonadati</taxon>
        <taxon>Pseudomonadota</taxon>
        <taxon>Alphaproteobacteria</taxon>
        <taxon>Sphingomonadales</taxon>
        <taxon>Sphingomonadaceae</taxon>
        <taxon>Novosphingobium</taxon>
    </lineage>
</organism>
<dbReference type="RefSeq" id="WP_188823436.1">
    <property type="nucleotide sequence ID" value="NZ_BMLK01000038.1"/>
</dbReference>
<feature type="transmembrane region" description="Helical" evidence="1">
    <location>
        <begin position="450"/>
        <end position="472"/>
    </location>
</feature>
<dbReference type="Proteomes" id="UP000605099">
    <property type="component" value="Unassembled WGS sequence"/>
</dbReference>
<keyword evidence="3" id="KW-1185">Reference proteome</keyword>
<comment type="caution">
    <text evidence="2">The sequence shown here is derived from an EMBL/GenBank/DDBJ whole genome shotgun (WGS) entry which is preliminary data.</text>
</comment>
<dbReference type="EMBL" id="BMLK01000038">
    <property type="protein sequence ID" value="GGN61566.1"/>
    <property type="molecule type" value="Genomic_DNA"/>
</dbReference>
<feature type="transmembrane region" description="Helical" evidence="1">
    <location>
        <begin position="228"/>
        <end position="251"/>
    </location>
</feature>
<evidence type="ECO:0000313" key="2">
    <source>
        <dbReference type="EMBL" id="GGN61566.1"/>
    </source>
</evidence>
<gene>
    <name evidence="2" type="ORF">GCM10011349_44340</name>
</gene>
<name>A0ABQ2JYX1_9SPHN</name>
<feature type="transmembrane region" description="Helical" evidence="1">
    <location>
        <begin position="263"/>
        <end position="284"/>
    </location>
</feature>
<evidence type="ECO:0008006" key="4">
    <source>
        <dbReference type="Google" id="ProtNLM"/>
    </source>
</evidence>
<feature type="transmembrane region" description="Helical" evidence="1">
    <location>
        <begin position="195"/>
        <end position="216"/>
    </location>
</feature>
<dbReference type="Pfam" id="PF12679">
    <property type="entry name" value="ABC2_membrane_2"/>
    <property type="match status" value="1"/>
</dbReference>
<keyword evidence="1" id="KW-1133">Transmembrane helix</keyword>
<feature type="transmembrane region" description="Helical" evidence="1">
    <location>
        <begin position="18"/>
        <end position="35"/>
    </location>
</feature>
<proteinExistence type="predicted"/>
<evidence type="ECO:0000256" key="1">
    <source>
        <dbReference type="SAM" id="Phobius"/>
    </source>
</evidence>